<feature type="region of interest" description="Disordered" evidence="10">
    <location>
        <begin position="172"/>
        <end position="206"/>
    </location>
</feature>
<keyword evidence="8" id="KW-0472">Membrane</keyword>
<evidence type="ECO:0000259" key="11">
    <source>
        <dbReference type="PROSITE" id="PS50109"/>
    </source>
</evidence>
<dbReference type="InterPro" id="IPR003018">
    <property type="entry name" value="GAF"/>
</dbReference>
<keyword evidence="4" id="KW-0597">Phosphoprotein</keyword>
<dbReference type="InterPro" id="IPR003660">
    <property type="entry name" value="HAMP_dom"/>
</dbReference>
<evidence type="ECO:0000256" key="2">
    <source>
        <dbReference type="ARBA" id="ARBA00004236"/>
    </source>
</evidence>
<dbReference type="InterPro" id="IPR029016">
    <property type="entry name" value="GAF-like_dom_sf"/>
</dbReference>
<evidence type="ECO:0000256" key="9">
    <source>
        <dbReference type="ARBA" id="ARBA00023012"/>
    </source>
</evidence>
<dbReference type="CDD" id="cd00082">
    <property type="entry name" value="HisKA"/>
    <property type="match status" value="1"/>
</dbReference>
<dbReference type="InterPro" id="IPR036097">
    <property type="entry name" value="HisK_dim/P_sf"/>
</dbReference>
<dbReference type="InterPro" id="IPR004358">
    <property type="entry name" value="Sig_transdc_His_kin-like_C"/>
</dbReference>
<dbReference type="Gene3D" id="1.10.287.130">
    <property type="match status" value="1"/>
</dbReference>
<dbReference type="InterPro" id="IPR003661">
    <property type="entry name" value="HisK_dim/P_dom"/>
</dbReference>
<sequence>MRSAATRMRFGVAIVIVFLLLAAVVEFASGALHGGVFSLGGALLVGLIGLRLGREIAQPLDVLGDVLHRAAGGDLAARAPLDGPGGAGTVYAAANTVIAECEQATSVEQTRRLVRRLADPNGENPSAKGPEAALADVVRRVGTALAVDRVFVRVTAGKPLVSQWHRDGLQPVSDQLPLLPPDPRSTEPVGTPDAHTNLRGDPILYGDTPRARAARTLTEEADVRAIVTTRISVAGKPCGALMVMDSTGPRNWTPGELDLLTSIAADLSRMVENAQLLADQRRLESEKQLFIATASHELRTPLASILGYLELLAVGDFGGLTEDQLNAVRVVERNTTRLHELVLDLLTISGIGPAGDLTERPPVDLSDVAMKVITEAEALAAEAQLELRYEEKDPATVLGESRQIERALTALVHNAIVFTPAGGTITIRLDRDAGEGRPIGTARLTVADTGIGIPEAELGRALEPFYRGSNALQRGIAGSGLGLSIVAMVAEQHAGTVTLAARAGGGTEATIHLPLAQYTAAAVSGAIIGWR</sequence>
<keyword evidence="5" id="KW-0808">Transferase</keyword>
<dbReference type="PROSITE" id="PS50109">
    <property type="entry name" value="HIS_KIN"/>
    <property type="match status" value="1"/>
</dbReference>
<dbReference type="CDD" id="cd00075">
    <property type="entry name" value="HATPase"/>
    <property type="match status" value="1"/>
</dbReference>
<proteinExistence type="predicted"/>
<dbReference type="EC" id="2.7.13.3" evidence="3"/>
<keyword evidence="9" id="KW-0902">Two-component regulatory system</keyword>
<dbReference type="EMBL" id="BAAAGX010000033">
    <property type="protein sequence ID" value="GAA0276180.1"/>
    <property type="molecule type" value="Genomic_DNA"/>
</dbReference>
<dbReference type="Proteomes" id="UP001500967">
    <property type="component" value="Unassembled WGS sequence"/>
</dbReference>
<dbReference type="PROSITE" id="PS50885">
    <property type="entry name" value="HAMP"/>
    <property type="match status" value="1"/>
</dbReference>
<dbReference type="SMART" id="SM00387">
    <property type="entry name" value="HATPase_c"/>
    <property type="match status" value="1"/>
</dbReference>
<dbReference type="InterPro" id="IPR050736">
    <property type="entry name" value="Sensor_HK_Regulatory"/>
</dbReference>
<evidence type="ECO:0000259" key="12">
    <source>
        <dbReference type="PROSITE" id="PS50885"/>
    </source>
</evidence>
<comment type="catalytic activity">
    <reaction evidence="1">
        <text>ATP + protein L-histidine = ADP + protein N-phospho-L-histidine.</text>
        <dbReference type="EC" id="2.7.13.3"/>
    </reaction>
</comment>
<protein>
    <recommendedName>
        <fullName evidence="3">histidine kinase</fullName>
        <ecNumber evidence="3">2.7.13.3</ecNumber>
    </recommendedName>
</protein>
<dbReference type="PRINTS" id="PR00344">
    <property type="entry name" value="BCTRLSENSOR"/>
</dbReference>
<evidence type="ECO:0000256" key="10">
    <source>
        <dbReference type="SAM" id="MobiDB-lite"/>
    </source>
</evidence>
<evidence type="ECO:0000256" key="7">
    <source>
        <dbReference type="ARBA" id="ARBA00022777"/>
    </source>
</evidence>
<dbReference type="PANTHER" id="PTHR43711:SF1">
    <property type="entry name" value="HISTIDINE KINASE 1"/>
    <property type="match status" value="1"/>
</dbReference>
<evidence type="ECO:0000313" key="13">
    <source>
        <dbReference type="EMBL" id="GAA0276180.1"/>
    </source>
</evidence>
<dbReference type="SUPFAM" id="SSF47384">
    <property type="entry name" value="Homodimeric domain of signal transducing histidine kinase"/>
    <property type="match status" value="1"/>
</dbReference>
<evidence type="ECO:0000256" key="4">
    <source>
        <dbReference type="ARBA" id="ARBA00022553"/>
    </source>
</evidence>
<dbReference type="InterPro" id="IPR005467">
    <property type="entry name" value="His_kinase_dom"/>
</dbReference>
<comment type="caution">
    <text evidence="13">The sequence shown here is derived from an EMBL/GenBank/DDBJ whole genome shotgun (WGS) entry which is preliminary data.</text>
</comment>
<dbReference type="Pfam" id="PF00512">
    <property type="entry name" value="HisKA"/>
    <property type="match status" value="1"/>
</dbReference>
<evidence type="ECO:0000313" key="14">
    <source>
        <dbReference type="Proteomes" id="UP001500967"/>
    </source>
</evidence>
<dbReference type="Gene3D" id="3.30.565.10">
    <property type="entry name" value="Histidine kinase-like ATPase, C-terminal domain"/>
    <property type="match status" value="1"/>
</dbReference>
<evidence type="ECO:0000256" key="5">
    <source>
        <dbReference type="ARBA" id="ARBA00022679"/>
    </source>
</evidence>
<dbReference type="SMART" id="SM00065">
    <property type="entry name" value="GAF"/>
    <property type="match status" value="1"/>
</dbReference>
<accession>A0ABN0V5K4</accession>
<reference evidence="13 14" key="1">
    <citation type="journal article" date="2019" name="Int. J. Syst. Evol. Microbiol.">
        <title>The Global Catalogue of Microorganisms (GCM) 10K type strain sequencing project: providing services to taxonomists for standard genome sequencing and annotation.</title>
        <authorList>
            <consortium name="The Broad Institute Genomics Platform"/>
            <consortium name="The Broad Institute Genome Sequencing Center for Infectious Disease"/>
            <person name="Wu L."/>
            <person name="Ma J."/>
        </authorList>
    </citation>
    <scope>NUCLEOTIDE SEQUENCE [LARGE SCALE GENOMIC DNA]</scope>
    <source>
        <strain evidence="13 14">JCM 10425</strain>
    </source>
</reference>
<dbReference type="SUPFAM" id="SSF55781">
    <property type="entry name" value="GAF domain-like"/>
    <property type="match status" value="1"/>
</dbReference>
<evidence type="ECO:0000256" key="1">
    <source>
        <dbReference type="ARBA" id="ARBA00000085"/>
    </source>
</evidence>
<dbReference type="RefSeq" id="WP_344653686.1">
    <property type="nucleotide sequence ID" value="NZ_BAAAGX010000033.1"/>
</dbReference>
<comment type="subcellular location">
    <subcellularLocation>
        <location evidence="2">Cell membrane</location>
    </subcellularLocation>
</comment>
<dbReference type="SMART" id="SM00388">
    <property type="entry name" value="HisKA"/>
    <property type="match status" value="1"/>
</dbReference>
<evidence type="ECO:0000256" key="6">
    <source>
        <dbReference type="ARBA" id="ARBA00022692"/>
    </source>
</evidence>
<keyword evidence="6" id="KW-0812">Transmembrane</keyword>
<dbReference type="Pfam" id="PF01590">
    <property type="entry name" value="GAF"/>
    <property type="match status" value="1"/>
</dbReference>
<evidence type="ECO:0000256" key="3">
    <source>
        <dbReference type="ARBA" id="ARBA00012438"/>
    </source>
</evidence>
<dbReference type="InterPro" id="IPR036890">
    <property type="entry name" value="HATPase_C_sf"/>
</dbReference>
<evidence type="ECO:0000256" key="8">
    <source>
        <dbReference type="ARBA" id="ARBA00022989"/>
    </source>
</evidence>
<dbReference type="Gene3D" id="3.30.450.40">
    <property type="match status" value="1"/>
</dbReference>
<dbReference type="Pfam" id="PF02518">
    <property type="entry name" value="HATPase_c"/>
    <property type="match status" value="1"/>
</dbReference>
<dbReference type="SUPFAM" id="SSF55874">
    <property type="entry name" value="ATPase domain of HSP90 chaperone/DNA topoisomerase II/histidine kinase"/>
    <property type="match status" value="1"/>
</dbReference>
<feature type="domain" description="Histidine kinase" evidence="11">
    <location>
        <begin position="293"/>
        <end position="517"/>
    </location>
</feature>
<feature type="domain" description="HAMP" evidence="12">
    <location>
        <begin position="54"/>
        <end position="106"/>
    </location>
</feature>
<organism evidence="13 14">
    <name type="scientific">Cryptosporangium japonicum</name>
    <dbReference type="NCBI Taxonomy" id="80872"/>
    <lineage>
        <taxon>Bacteria</taxon>
        <taxon>Bacillati</taxon>
        <taxon>Actinomycetota</taxon>
        <taxon>Actinomycetes</taxon>
        <taxon>Cryptosporangiales</taxon>
        <taxon>Cryptosporangiaceae</taxon>
        <taxon>Cryptosporangium</taxon>
    </lineage>
</organism>
<keyword evidence="8" id="KW-1133">Transmembrane helix</keyword>
<name>A0ABN0V5K4_9ACTN</name>
<dbReference type="InterPro" id="IPR003594">
    <property type="entry name" value="HATPase_dom"/>
</dbReference>
<gene>
    <name evidence="13" type="ORF">GCM10009539_75010</name>
</gene>
<dbReference type="PANTHER" id="PTHR43711">
    <property type="entry name" value="TWO-COMPONENT HISTIDINE KINASE"/>
    <property type="match status" value="1"/>
</dbReference>
<keyword evidence="7" id="KW-0418">Kinase</keyword>
<keyword evidence="14" id="KW-1185">Reference proteome</keyword>